<protein>
    <submittedName>
        <fullName evidence="2">Uncharacterized protein</fullName>
    </submittedName>
</protein>
<dbReference type="AlphaFoldDB" id="A0A6G1CVT0"/>
<dbReference type="Proteomes" id="UP000479710">
    <property type="component" value="Unassembled WGS sequence"/>
</dbReference>
<feature type="region of interest" description="Disordered" evidence="1">
    <location>
        <begin position="85"/>
        <end position="124"/>
    </location>
</feature>
<dbReference type="OrthoDB" id="6077919at2759"/>
<feature type="region of interest" description="Disordered" evidence="1">
    <location>
        <begin position="1"/>
        <end position="22"/>
    </location>
</feature>
<evidence type="ECO:0000313" key="3">
    <source>
        <dbReference type="Proteomes" id="UP000479710"/>
    </source>
</evidence>
<keyword evidence="3" id="KW-1185">Reference proteome</keyword>
<feature type="compositionally biased region" description="Basic and acidic residues" evidence="1">
    <location>
        <begin position="10"/>
        <end position="22"/>
    </location>
</feature>
<evidence type="ECO:0000256" key="1">
    <source>
        <dbReference type="SAM" id="MobiDB-lite"/>
    </source>
</evidence>
<organism evidence="2 3">
    <name type="scientific">Oryza meyeriana var. granulata</name>
    <dbReference type="NCBI Taxonomy" id="110450"/>
    <lineage>
        <taxon>Eukaryota</taxon>
        <taxon>Viridiplantae</taxon>
        <taxon>Streptophyta</taxon>
        <taxon>Embryophyta</taxon>
        <taxon>Tracheophyta</taxon>
        <taxon>Spermatophyta</taxon>
        <taxon>Magnoliopsida</taxon>
        <taxon>Liliopsida</taxon>
        <taxon>Poales</taxon>
        <taxon>Poaceae</taxon>
        <taxon>BOP clade</taxon>
        <taxon>Oryzoideae</taxon>
        <taxon>Oryzeae</taxon>
        <taxon>Oryzinae</taxon>
        <taxon>Oryza</taxon>
        <taxon>Oryza meyeriana</taxon>
    </lineage>
</organism>
<name>A0A6G1CVT0_9ORYZ</name>
<sequence>MAGHHKEKRIPREKQPERSLVLEEHPERSLILKEKQAEKGLILGEKQPGRSLVLKETQPERSLILKEKQTEVYQDKIDQTMNWQETESDGVPYIDDGSNNTAVAEEDRRPPFGFDLNAEAPEQE</sequence>
<accession>A0A6G1CVT0</accession>
<reference evidence="2 3" key="1">
    <citation type="submission" date="2019-11" db="EMBL/GenBank/DDBJ databases">
        <title>Whole genome sequence of Oryza granulata.</title>
        <authorList>
            <person name="Li W."/>
        </authorList>
    </citation>
    <scope>NUCLEOTIDE SEQUENCE [LARGE SCALE GENOMIC DNA]</scope>
    <source>
        <strain evidence="3">cv. Menghai</strain>
        <tissue evidence="2">Leaf</tissue>
    </source>
</reference>
<comment type="caution">
    <text evidence="2">The sequence shown here is derived from an EMBL/GenBank/DDBJ whole genome shotgun (WGS) entry which is preliminary data.</text>
</comment>
<proteinExistence type="predicted"/>
<evidence type="ECO:0000313" key="2">
    <source>
        <dbReference type="EMBL" id="KAF0904247.1"/>
    </source>
</evidence>
<dbReference type="EMBL" id="SPHZ02000008">
    <property type="protein sequence ID" value="KAF0904247.1"/>
    <property type="molecule type" value="Genomic_DNA"/>
</dbReference>
<gene>
    <name evidence="2" type="ORF">E2562_033016</name>
</gene>